<dbReference type="SUPFAM" id="SSF82199">
    <property type="entry name" value="SET domain"/>
    <property type="match status" value="1"/>
</dbReference>
<dbReference type="AlphaFoldDB" id="A0A226E6E6"/>
<dbReference type="InterPro" id="IPR011011">
    <property type="entry name" value="Znf_FYVE_PHD"/>
</dbReference>
<evidence type="ECO:0000256" key="2">
    <source>
        <dbReference type="ARBA" id="ARBA00004286"/>
    </source>
</evidence>
<feature type="region of interest" description="Disordered" evidence="12">
    <location>
        <begin position="944"/>
        <end position="996"/>
    </location>
</feature>
<dbReference type="OMA" id="HPECVGY"/>
<dbReference type="Gene3D" id="2.170.270.10">
    <property type="entry name" value="SET domain"/>
    <property type="match status" value="1"/>
</dbReference>
<comment type="caution">
    <text evidence="17">The sequence shown here is derived from an EMBL/GenBank/DDBJ whole genome shotgun (WGS) entry which is preliminary data.</text>
</comment>
<feature type="compositionally biased region" description="Polar residues" evidence="12">
    <location>
        <begin position="966"/>
        <end position="977"/>
    </location>
</feature>
<dbReference type="EMBL" id="LNIX01000006">
    <property type="protein sequence ID" value="OXA53163.1"/>
    <property type="molecule type" value="Genomic_DNA"/>
</dbReference>
<feature type="domain" description="AWS" evidence="16">
    <location>
        <begin position="675"/>
        <end position="727"/>
    </location>
</feature>
<evidence type="ECO:0000256" key="8">
    <source>
        <dbReference type="ARBA" id="ARBA00022737"/>
    </source>
</evidence>
<reference evidence="17 18" key="1">
    <citation type="submission" date="2015-12" db="EMBL/GenBank/DDBJ databases">
        <title>The genome of Folsomia candida.</title>
        <authorList>
            <person name="Faddeeva A."/>
            <person name="Derks M.F."/>
            <person name="Anvar Y."/>
            <person name="Smit S."/>
            <person name="Van Straalen N."/>
            <person name="Roelofs D."/>
        </authorList>
    </citation>
    <scope>NUCLEOTIDE SEQUENCE [LARGE SCALE GENOMIC DNA]</scope>
    <source>
        <strain evidence="17 18">VU population</strain>
        <tissue evidence="17">Whole body</tissue>
    </source>
</reference>
<protein>
    <submittedName>
        <fullName evidence="17">Histone-lysine N-methyltransferase NSD2</fullName>
    </submittedName>
</protein>
<dbReference type="InterPro" id="IPR050777">
    <property type="entry name" value="SET2_Histone-Lys_MeTrsfase"/>
</dbReference>
<gene>
    <name evidence="17" type="ORF">Fcan01_12268</name>
</gene>
<evidence type="ECO:0000256" key="6">
    <source>
        <dbReference type="ARBA" id="ARBA00022691"/>
    </source>
</evidence>
<dbReference type="Proteomes" id="UP000198287">
    <property type="component" value="Unassembled WGS sequence"/>
</dbReference>
<dbReference type="STRING" id="158441.A0A226E6E6"/>
<dbReference type="OrthoDB" id="422362at2759"/>
<organism evidence="17 18">
    <name type="scientific">Folsomia candida</name>
    <name type="common">Springtail</name>
    <dbReference type="NCBI Taxonomy" id="158441"/>
    <lineage>
        <taxon>Eukaryota</taxon>
        <taxon>Metazoa</taxon>
        <taxon>Ecdysozoa</taxon>
        <taxon>Arthropoda</taxon>
        <taxon>Hexapoda</taxon>
        <taxon>Collembola</taxon>
        <taxon>Entomobryomorpha</taxon>
        <taxon>Isotomoidea</taxon>
        <taxon>Isotomidae</taxon>
        <taxon>Proisotominae</taxon>
        <taxon>Folsomia</taxon>
    </lineage>
</organism>
<evidence type="ECO:0000256" key="7">
    <source>
        <dbReference type="ARBA" id="ARBA00022723"/>
    </source>
</evidence>
<proteinExistence type="predicted"/>
<dbReference type="PROSITE" id="PS50280">
    <property type="entry name" value="SET"/>
    <property type="match status" value="1"/>
</dbReference>
<dbReference type="Pfam" id="PF23004">
    <property type="entry name" value="PHDvar_NSD"/>
    <property type="match status" value="1"/>
</dbReference>
<dbReference type="InterPro" id="IPR003616">
    <property type="entry name" value="Post-SET_dom"/>
</dbReference>
<keyword evidence="18" id="KW-1185">Reference proteome</keyword>
<evidence type="ECO:0000256" key="12">
    <source>
        <dbReference type="SAM" id="MobiDB-lite"/>
    </source>
</evidence>
<evidence type="ECO:0000256" key="9">
    <source>
        <dbReference type="ARBA" id="ARBA00022771"/>
    </source>
</evidence>
<dbReference type="GO" id="GO:0016279">
    <property type="term" value="F:protein-lysine N-methyltransferase activity"/>
    <property type="evidence" value="ECO:0007669"/>
    <property type="project" value="UniProtKB-ARBA"/>
</dbReference>
<dbReference type="InterPro" id="IPR001965">
    <property type="entry name" value="Znf_PHD"/>
</dbReference>
<keyword evidence="10" id="KW-0862">Zinc</keyword>
<dbReference type="SMART" id="SM00249">
    <property type="entry name" value="PHD"/>
    <property type="match status" value="3"/>
</dbReference>
<comment type="subcellular location">
    <subcellularLocation>
        <location evidence="2">Chromosome</location>
    </subcellularLocation>
    <subcellularLocation>
        <location evidence="1">Nucleus</location>
    </subcellularLocation>
</comment>
<dbReference type="InterPro" id="IPR006560">
    <property type="entry name" value="AWS_dom"/>
</dbReference>
<dbReference type="GO" id="GO:0032259">
    <property type="term" value="P:methylation"/>
    <property type="evidence" value="ECO:0007669"/>
    <property type="project" value="UniProtKB-KW"/>
</dbReference>
<dbReference type="InterPro" id="IPR001214">
    <property type="entry name" value="SET_dom"/>
</dbReference>
<keyword evidence="11" id="KW-0539">Nucleus</keyword>
<dbReference type="CDD" id="cd15568">
    <property type="entry name" value="PHD5_NSD"/>
    <property type="match status" value="1"/>
</dbReference>
<dbReference type="InterPro" id="IPR055198">
    <property type="entry name" value="NSD_PHD"/>
</dbReference>
<feature type="region of interest" description="Disordered" evidence="12">
    <location>
        <begin position="223"/>
        <end position="270"/>
    </location>
</feature>
<keyword evidence="6" id="KW-0949">S-adenosyl-L-methionine</keyword>
<dbReference type="Pfam" id="PF00856">
    <property type="entry name" value="SET"/>
    <property type="match status" value="1"/>
</dbReference>
<dbReference type="PROSITE" id="PS50812">
    <property type="entry name" value="PWWP"/>
    <property type="match status" value="1"/>
</dbReference>
<evidence type="ECO:0000313" key="18">
    <source>
        <dbReference type="Proteomes" id="UP000198287"/>
    </source>
</evidence>
<feature type="compositionally biased region" description="Low complexity" evidence="12">
    <location>
        <begin position="246"/>
        <end position="261"/>
    </location>
</feature>
<dbReference type="CDD" id="cd05162">
    <property type="entry name" value="PWWP"/>
    <property type="match status" value="1"/>
</dbReference>
<evidence type="ECO:0000256" key="4">
    <source>
        <dbReference type="ARBA" id="ARBA00022603"/>
    </source>
</evidence>
<feature type="compositionally biased region" description="Polar residues" evidence="12">
    <location>
        <begin position="987"/>
        <end position="996"/>
    </location>
</feature>
<evidence type="ECO:0000313" key="17">
    <source>
        <dbReference type="EMBL" id="OXA53163.1"/>
    </source>
</evidence>
<feature type="domain" description="SET" evidence="13">
    <location>
        <begin position="732"/>
        <end position="847"/>
    </location>
</feature>
<dbReference type="GO" id="GO:0005694">
    <property type="term" value="C:chromosome"/>
    <property type="evidence" value="ECO:0007669"/>
    <property type="project" value="UniProtKB-SubCell"/>
</dbReference>
<keyword evidence="7" id="KW-0479">Metal-binding</keyword>
<dbReference type="GO" id="GO:0140938">
    <property type="term" value="F:histone H3 methyltransferase activity"/>
    <property type="evidence" value="ECO:0007669"/>
    <property type="project" value="UniProtKB-ARBA"/>
</dbReference>
<dbReference type="InterPro" id="IPR055197">
    <property type="entry name" value="PHDvar_NSD"/>
</dbReference>
<evidence type="ECO:0000259" key="16">
    <source>
        <dbReference type="PROSITE" id="PS51215"/>
    </source>
</evidence>
<feature type="domain" description="Post-SET" evidence="15">
    <location>
        <begin position="854"/>
        <end position="870"/>
    </location>
</feature>
<dbReference type="GO" id="GO:0005634">
    <property type="term" value="C:nucleus"/>
    <property type="evidence" value="ECO:0007669"/>
    <property type="project" value="UniProtKB-SubCell"/>
</dbReference>
<keyword evidence="9" id="KW-0863">Zinc-finger</keyword>
<name>A0A226E6E6_FOLCA</name>
<dbReference type="PANTHER" id="PTHR22884">
    <property type="entry name" value="SET DOMAIN PROTEINS"/>
    <property type="match status" value="1"/>
</dbReference>
<dbReference type="SUPFAM" id="SSF57903">
    <property type="entry name" value="FYVE/PHD zinc finger"/>
    <property type="match status" value="2"/>
</dbReference>
<dbReference type="CDD" id="cd15566">
    <property type="entry name" value="PHD3_NSD"/>
    <property type="match status" value="1"/>
</dbReference>
<evidence type="ECO:0000256" key="3">
    <source>
        <dbReference type="ARBA" id="ARBA00022454"/>
    </source>
</evidence>
<dbReference type="GO" id="GO:0008270">
    <property type="term" value="F:zinc ion binding"/>
    <property type="evidence" value="ECO:0007669"/>
    <property type="project" value="UniProtKB-KW"/>
</dbReference>
<dbReference type="SUPFAM" id="SSF63748">
    <property type="entry name" value="Tudor/PWWP/MBT"/>
    <property type="match status" value="1"/>
</dbReference>
<evidence type="ECO:0000259" key="14">
    <source>
        <dbReference type="PROSITE" id="PS50812"/>
    </source>
</evidence>
<dbReference type="InterPro" id="IPR013083">
    <property type="entry name" value="Znf_RING/FYVE/PHD"/>
</dbReference>
<keyword evidence="4 17" id="KW-0489">Methyltransferase</keyword>
<accession>A0A226E6E6</accession>
<dbReference type="InterPro" id="IPR000313">
    <property type="entry name" value="PWWP_dom"/>
</dbReference>
<dbReference type="PROSITE" id="PS50868">
    <property type="entry name" value="POST_SET"/>
    <property type="match status" value="1"/>
</dbReference>
<evidence type="ECO:0000259" key="15">
    <source>
        <dbReference type="PROSITE" id="PS50868"/>
    </source>
</evidence>
<dbReference type="Pfam" id="PF22908">
    <property type="entry name" value="PHD_NSD"/>
    <property type="match status" value="1"/>
</dbReference>
<evidence type="ECO:0000256" key="10">
    <source>
        <dbReference type="ARBA" id="ARBA00022833"/>
    </source>
</evidence>
<dbReference type="SMART" id="SM00570">
    <property type="entry name" value="AWS"/>
    <property type="match status" value="1"/>
</dbReference>
<keyword evidence="5 17" id="KW-0808">Transferase</keyword>
<dbReference type="Gene3D" id="3.30.40.10">
    <property type="entry name" value="Zinc/RING finger domain, C3HC4 (zinc finger)"/>
    <property type="match status" value="2"/>
</dbReference>
<dbReference type="PROSITE" id="PS51215">
    <property type="entry name" value="AWS"/>
    <property type="match status" value="1"/>
</dbReference>
<evidence type="ECO:0000259" key="13">
    <source>
        <dbReference type="PROSITE" id="PS50280"/>
    </source>
</evidence>
<dbReference type="InterPro" id="IPR046341">
    <property type="entry name" value="SET_dom_sf"/>
</dbReference>
<keyword evidence="8" id="KW-0677">Repeat</keyword>
<dbReference type="SMART" id="SM00317">
    <property type="entry name" value="SET"/>
    <property type="match status" value="1"/>
</dbReference>
<evidence type="ECO:0000256" key="11">
    <source>
        <dbReference type="ARBA" id="ARBA00023242"/>
    </source>
</evidence>
<evidence type="ECO:0000256" key="5">
    <source>
        <dbReference type="ARBA" id="ARBA00022679"/>
    </source>
</evidence>
<feature type="domain" description="PWWP" evidence="14">
    <location>
        <begin position="546"/>
        <end position="609"/>
    </location>
</feature>
<evidence type="ECO:0000256" key="1">
    <source>
        <dbReference type="ARBA" id="ARBA00004123"/>
    </source>
</evidence>
<keyword evidence="3" id="KW-0158">Chromosome</keyword>
<sequence length="996" mass="113361">MVKKKPTATALKLNGTTSVMKKDLIKFLKSHPKLANCKLEDLGNSNGIGRLIWARNPGSVYWPALIASFEDKPGDVPAGTISGSMMPDDYRSVVFLETAFRIAVLQWKDIILVDENNFDEQVELIYQLNINIIKRTWRREKPYKDAVQLLKEFISLDITLRQAHAFQLSLEHKHRIALLKPRKSESKVKVEDVETENNLQKVKKRHSDAYGLRPSIPPTVITLDDTDSVINGSSSHTDNRGARNIDTPSPSVSSVSETLSDVSRKHKQRPKVGGEWDLGYSFPMKEYVEKRFMSMDKSLKFVNNVGWKCAECLDSIIPGEQVYCHDLPHHSECLISVFKNSKDGSTMEQLKCKCCAEQACYICKMTSIEDEKSASKCSKCELRYHRRCLLGWPQSIVQGSYGPITCPIHFCHTCVGEHYVLRKVRNIKAFSKDSRFRCLQCPTTYHKPHCLPAGCGEELSGRDFVICPKHVLPTLKILQRRFGCLTCGKNLKATDENRVDCHLCLQVFHPECVGYSEEHIKNGISLKTFGRDYKCSSCFWGLFPLYGQPVWFQQPGNKFWPARTLFPRESSGRYDFCKGRELGLHSIKYFGSDQSYYDKASRTSPLSLATVKLFTTVKVYEEQNLKVKSAFDEAGFYATLLDEMRDKLLPEPEPIYKRIDRNIYRNSVNTTKKNHDNMSCYCGDAKNESPVCTPNSGCHNRDTAIECNDDNCSGGDRCENRMFTQNKKDYSENTQQFLTPGKGWAVKALKDFKEGDFVIEYCGEIINNAEMQYRANRKTEEDPLYILEIDKHTFIDAEFCGNISRLINHSCEPNCQIEKYTSEGKPVVGVFARTSIAKYEELTFDYAYGNNSSAPFRCHCGTLSCRGYIGKQVALSELEVVDIINPELERYDKECAKCFFGGHVLCCDYEDCYKVYHKSCAGLNKEPNDEWFCPDHDVRPAKAKNKKRKATSRIAGGPPTKKILLHTSSDVNQNGRVQSKVVPIFQKQRTTPTTRK</sequence>